<accession>A0ABY6ZG58</accession>
<name>A0ABY6ZG58_9BACL</name>
<proteinExistence type="predicted"/>
<evidence type="ECO:0000313" key="2">
    <source>
        <dbReference type="Proteomes" id="UP001164761"/>
    </source>
</evidence>
<dbReference type="Proteomes" id="UP001164761">
    <property type="component" value="Chromosome"/>
</dbReference>
<gene>
    <name evidence="1" type="ORF">NZD89_27220</name>
</gene>
<evidence type="ECO:0000313" key="1">
    <source>
        <dbReference type="EMBL" id="WAH41848.1"/>
    </source>
</evidence>
<organism evidence="1 2">
    <name type="scientific">Alicyclobacillus fastidiosus</name>
    <dbReference type="NCBI Taxonomy" id="392011"/>
    <lineage>
        <taxon>Bacteria</taxon>
        <taxon>Bacillati</taxon>
        <taxon>Bacillota</taxon>
        <taxon>Bacilli</taxon>
        <taxon>Bacillales</taxon>
        <taxon>Alicyclobacillaceae</taxon>
        <taxon>Alicyclobacillus</taxon>
    </lineage>
</organism>
<protein>
    <submittedName>
        <fullName evidence="1">Uncharacterized protein</fullName>
    </submittedName>
</protein>
<sequence length="50" mass="5570">MYIATARDGVGHRFKQSVLPILPEGLVECKAECVRGRPSRMQKGLEVADR</sequence>
<dbReference type="EMBL" id="CP104067">
    <property type="protein sequence ID" value="WAH41848.1"/>
    <property type="molecule type" value="Genomic_DNA"/>
</dbReference>
<dbReference type="RefSeq" id="WP_268005747.1">
    <property type="nucleotide sequence ID" value="NZ_CP104067.1"/>
</dbReference>
<reference evidence="1" key="1">
    <citation type="submission" date="2022-08" db="EMBL/GenBank/DDBJ databases">
        <title>Alicyclobacillus fastidiosus DSM 17978, complete genome.</title>
        <authorList>
            <person name="Wang Q."/>
            <person name="Cai R."/>
            <person name="Wang Z."/>
        </authorList>
    </citation>
    <scope>NUCLEOTIDE SEQUENCE</scope>
    <source>
        <strain evidence="1">DSM 17978</strain>
    </source>
</reference>
<keyword evidence="2" id="KW-1185">Reference proteome</keyword>